<dbReference type="AlphaFoldDB" id="A0A8J6DHY3"/>
<sequence length="168" mass="18402">MPLSLPGHIVRPLTLQSNCPRRTPTAVTGAAATVSISPGATAGWVITITFQLLCSDYNTTLQGSSLNTKAKPKQSFESQESSAERHPQPQEKDLHITYLRDPGHCDSEGNPTSLREHPRRNKLDHFAIIKFPLTTESVMKEDNTTLGFTVDVKVKAPDHTACDDALCH</sequence>
<keyword evidence="2" id="KW-0689">Ribosomal protein</keyword>
<accession>A0A8J6DHY3</accession>
<proteinExistence type="predicted"/>
<organism evidence="2 3">
    <name type="scientific">Galemys pyrenaicus</name>
    <name type="common">Iberian desman</name>
    <name type="synonym">Pyrenean desman</name>
    <dbReference type="NCBI Taxonomy" id="202257"/>
    <lineage>
        <taxon>Eukaryota</taxon>
        <taxon>Metazoa</taxon>
        <taxon>Chordata</taxon>
        <taxon>Craniata</taxon>
        <taxon>Vertebrata</taxon>
        <taxon>Euteleostomi</taxon>
        <taxon>Mammalia</taxon>
        <taxon>Eutheria</taxon>
        <taxon>Laurasiatheria</taxon>
        <taxon>Eulipotyphla</taxon>
        <taxon>Talpidae</taxon>
        <taxon>Galemys</taxon>
    </lineage>
</organism>
<dbReference type="EMBL" id="JAGFMF010012021">
    <property type="protein sequence ID" value="KAG8508445.1"/>
    <property type="molecule type" value="Genomic_DNA"/>
</dbReference>
<dbReference type="GO" id="GO:0003735">
    <property type="term" value="F:structural constituent of ribosome"/>
    <property type="evidence" value="ECO:0007669"/>
    <property type="project" value="InterPro"/>
</dbReference>
<gene>
    <name evidence="2" type="ORF">J0S82_013306</name>
</gene>
<dbReference type="Proteomes" id="UP000700334">
    <property type="component" value="Unassembled WGS sequence"/>
</dbReference>
<dbReference type="OrthoDB" id="1267328at2759"/>
<evidence type="ECO:0000256" key="1">
    <source>
        <dbReference type="SAM" id="MobiDB-lite"/>
    </source>
</evidence>
<feature type="region of interest" description="Disordered" evidence="1">
    <location>
        <begin position="63"/>
        <end position="93"/>
    </location>
</feature>
<keyword evidence="3" id="KW-1185">Reference proteome</keyword>
<evidence type="ECO:0000313" key="3">
    <source>
        <dbReference type="Proteomes" id="UP000700334"/>
    </source>
</evidence>
<protein>
    <submittedName>
        <fullName evidence="2">60S ribosomal protein L23a</fullName>
    </submittedName>
</protein>
<name>A0A8J6DHY3_GALPY</name>
<dbReference type="InterPro" id="IPR012677">
    <property type="entry name" value="Nucleotide-bd_a/b_plait_sf"/>
</dbReference>
<dbReference type="Gene3D" id="3.30.70.330">
    <property type="match status" value="1"/>
</dbReference>
<evidence type="ECO:0000313" key="2">
    <source>
        <dbReference type="EMBL" id="KAG8508445.1"/>
    </source>
</evidence>
<dbReference type="InterPro" id="IPR013025">
    <property type="entry name" value="Ribosomal_uL23-like"/>
</dbReference>
<dbReference type="GO" id="GO:0005840">
    <property type="term" value="C:ribosome"/>
    <property type="evidence" value="ECO:0007669"/>
    <property type="project" value="UniProtKB-KW"/>
</dbReference>
<feature type="compositionally biased region" description="Basic and acidic residues" evidence="1">
    <location>
        <begin position="82"/>
        <end position="93"/>
    </location>
</feature>
<keyword evidence="2" id="KW-0687">Ribonucleoprotein</keyword>
<dbReference type="PANTHER" id="PTHR11620">
    <property type="entry name" value="60S RIBOSOMAL PROTEIN L23A"/>
    <property type="match status" value="1"/>
</dbReference>
<reference evidence="2" key="1">
    <citation type="journal article" date="2021" name="Evol. Appl.">
        <title>The genome of the Pyrenean desman and the effects of bottlenecks and inbreeding on the genomic landscape of an endangered species.</title>
        <authorList>
            <person name="Escoda L."/>
            <person name="Castresana J."/>
        </authorList>
    </citation>
    <scope>NUCLEOTIDE SEQUENCE</scope>
    <source>
        <strain evidence="2">IBE-C5619</strain>
    </source>
</reference>
<comment type="caution">
    <text evidence="2">The sequence shown here is derived from an EMBL/GenBank/DDBJ whole genome shotgun (WGS) entry which is preliminary data.</text>
</comment>
<dbReference type="GO" id="GO:0006412">
    <property type="term" value="P:translation"/>
    <property type="evidence" value="ECO:0007669"/>
    <property type="project" value="InterPro"/>
</dbReference>